<evidence type="ECO:0000313" key="4">
    <source>
        <dbReference type="Proteomes" id="UP000245020"/>
    </source>
</evidence>
<sequence>MYQVIYTAKAVKSLKRIDRTQAQFILNWIEKNLIGCADPRMKGKEIKGGLADWRYRVGDYRLLCNISDKAITIEVINIGHRKDIYK</sequence>
<comment type="similarity">
    <text evidence="1">Belongs to the RelE toxin family.</text>
</comment>
<dbReference type="PANTHER" id="PTHR35601">
    <property type="entry name" value="TOXIN RELE"/>
    <property type="match status" value="1"/>
</dbReference>
<dbReference type="SUPFAM" id="SSF143011">
    <property type="entry name" value="RelE-like"/>
    <property type="match status" value="1"/>
</dbReference>
<dbReference type="EMBL" id="QEWQ01000006">
    <property type="protein sequence ID" value="PWD80430.1"/>
    <property type="molecule type" value="Genomic_DNA"/>
</dbReference>
<dbReference type="RefSeq" id="WP_109189872.1">
    <property type="nucleotide sequence ID" value="NZ_BMYA01000004.1"/>
</dbReference>
<evidence type="ECO:0000313" key="3">
    <source>
        <dbReference type="EMBL" id="PWD80430.1"/>
    </source>
</evidence>
<dbReference type="OrthoDB" id="5570653at2"/>
<protein>
    <submittedName>
        <fullName evidence="3">Type II toxin-antitoxin system mRNA interferase toxin, RelE/StbE family</fullName>
    </submittedName>
</protein>
<reference evidence="4" key="1">
    <citation type="submission" date="2018-05" db="EMBL/GenBank/DDBJ databases">
        <title>Ignatzschineria dubaiensis sp. nov., isolated from necrotic foot tissues of dromedaries (Camelus dromedarius) and associated maggots in Dubai, United Arab Emirates.</title>
        <authorList>
            <person name="Tsang C.C."/>
            <person name="Tang J.Y.M."/>
            <person name="Fong J.Y.H."/>
            <person name="Kinne J."/>
            <person name="Lee H.H."/>
            <person name="Joseph M."/>
            <person name="Jose S."/>
            <person name="Schuster R.K."/>
            <person name="Tang Y."/>
            <person name="Sivakumar S."/>
            <person name="Chen J.H.K."/>
            <person name="Teng J.L.L."/>
            <person name="Lau S.K.P."/>
            <person name="Wernery U."/>
            <person name="Woo P.C.Y."/>
        </authorList>
    </citation>
    <scope>NUCLEOTIDE SEQUENCE [LARGE SCALE GENOMIC DNA]</scope>
    <source>
        <strain evidence="4">KCTC 22644</strain>
    </source>
</reference>
<dbReference type="Pfam" id="PF05016">
    <property type="entry name" value="ParE_toxin"/>
    <property type="match status" value="1"/>
</dbReference>
<dbReference type="AlphaFoldDB" id="A0A2U2ACN7"/>
<proteinExistence type="inferred from homology"/>
<dbReference type="PANTHER" id="PTHR35601:SF1">
    <property type="entry name" value="TOXIN RELE"/>
    <property type="match status" value="1"/>
</dbReference>
<dbReference type="NCBIfam" id="TIGR02385">
    <property type="entry name" value="RelE_StbE"/>
    <property type="match status" value="1"/>
</dbReference>
<keyword evidence="4" id="KW-1185">Reference proteome</keyword>
<keyword evidence="2" id="KW-1277">Toxin-antitoxin system</keyword>
<evidence type="ECO:0000256" key="1">
    <source>
        <dbReference type="ARBA" id="ARBA00006226"/>
    </source>
</evidence>
<gene>
    <name evidence="3" type="ORF">DC083_08940</name>
</gene>
<dbReference type="InterPro" id="IPR007712">
    <property type="entry name" value="RelE/ParE_toxin"/>
</dbReference>
<name>A0A2U2ACN7_9GAMM</name>
<dbReference type="Gene3D" id="3.30.2310.20">
    <property type="entry name" value="RelE-like"/>
    <property type="match status" value="1"/>
</dbReference>
<comment type="caution">
    <text evidence="3">The sequence shown here is derived from an EMBL/GenBank/DDBJ whole genome shotgun (WGS) entry which is preliminary data.</text>
</comment>
<accession>A0A2U2ACN7</accession>
<organism evidence="3 4">
    <name type="scientific">Ignatzschineria ureiclastica</name>
    <dbReference type="NCBI Taxonomy" id="472582"/>
    <lineage>
        <taxon>Bacteria</taxon>
        <taxon>Pseudomonadati</taxon>
        <taxon>Pseudomonadota</taxon>
        <taxon>Gammaproteobacteria</taxon>
        <taxon>Cardiobacteriales</taxon>
        <taxon>Ignatzschineriaceae</taxon>
        <taxon>Ignatzschineria</taxon>
    </lineage>
</organism>
<evidence type="ECO:0000256" key="2">
    <source>
        <dbReference type="ARBA" id="ARBA00022649"/>
    </source>
</evidence>
<dbReference type="InterPro" id="IPR035093">
    <property type="entry name" value="RelE/ParE_toxin_dom_sf"/>
</dbReference>
<dbReference type="Proteomes" id="UP000245020">
    <property type="component" value="Unassembled WGS sequence"/>
</dbReference>